<dbReference type="RefSeq" id="WP_203903770.1">
    <property type="nucleotide sequence ID" value="NZ_BOPF01000035.1"/>
</dbReference>
<dbReference type="Proteomes" id="UP000619260">
    <property type="component" value="Unassembled WGS sequence"/>
</dbReference>
<protein>
    <submittedName>
        <fullName evidence="2">Uncharacterized protein</fullName>
    </submittedName>
</protein>
<accession>A0A8J3YRU9</accession>
<evidence type="ECO:0000256" key="1">
    <source>
        <dbReference type="SAM" id="Phobius"/>
    </source>
</evidence>
<sequence length="364" mass="38866">MRVSDVVEAATSEAPPLRRSVEDIVAAAQRHQRNRRIRWSAGVMSVVTLLGLIGVAGSPGWKLWPATGPNVIASRQAEVAEPVPSASSEREKHHDFVFTFEGYPAGRLTVRNPTVVTPLYQTAKVIKTFGYGGPVVNAYLTAYRPGVYDIDAVDGAEMTVSGSRAKRTERTLAWEYVANAWAVIEVRKGSPETPTTEDLTAVAEGFRLGAASPARVPFTMSYLPDGFTPLMVFSQPLAATPGVSSTTIEYQGEYGGITFGRSMPTGRLIEPWGQSGGNPLSHQAIGLAVLPAPNPPTHTNGTSPTCSEDGLTCSILTPDGKATIEVSTDLTAYRSALTKILEGLRLGTVTDTYTWFNADAAIPN</sequence>
<evidence type="ECO:0000313" key="2">
    <source>
        <dbReference type="EMBL" id="GIJ50326.1"/>
    </source>
</evidence>
<organism evidence="2 3">
    <name type="scientific">Virgisporangium aliadipatigenens</name>
    <dbReference type="NCBI Taxonomy" id="741659"/>
    <lineage>
        <taxon>Bacteria</taxon>
        <taxon>Bacillati</taxon>
        <taxon>Actinomycetota</taxon>
        <taxon>Actinomycetes</taxon>
        <taxon>Micromonosporales</taxon>
        <taxon>Micromonosporaceae</taxon>
        <taxon>Virgisporangium</taxon>
    </lineage>
</organism>
<keyword evidence="1" id="KW-0812">Transmembrane</keyword>
<dbReference type="EMBL" id="BOPF01000035">
    <property type="protein sequence ID" value="GIJ50326.1"/>
    <property type="molecule type" value="Genomic_DNA"/>
</dbReference>
<feature type="transmembrane region" description="Helical" evidence="1">
    <location>
        <begin position="39"/>
        <end position="61"/>
    </location>
</feature>
<gene>
    <name evidence="2" type="ORF">Val02_72120</name>
</gene>
<keyword evidence="3" id="KW-1185">Reference proteome</keyword>
<evidence type="ECO:0000313" key="3">
    <source>
        <dbReference type="Proteomes" id="UP000619260"/>
    </source>
</evidence>
<proteinExistence type="predicted"/>
<reference evidence="2" key="1">
    <citation type="submission" date="2021-01" db="EMBL/GenBank/DDBJ databases">
        <title>Whole genome shotgun sequence of Virgisporangium aliadipatigenens NBRC 105644.</title>
        <authorList>
            <person name="Komaki H."/>
            <person name="Tamura T."/>
        </authorList>
    </citation>
    <scope>NUCLEOTIDE SEQUENCE</scope>
    <source>
        <strain evidence="2">NBRC 105644</strain>
    </source>
</reference>
<comment type="caution">
    <text evidence="2">The sequence shown here is derived from an EMBL/GenBank/DDBJ whole genome shotgun (WGS) entry which is preliminary data.</text>
</comment>
<name>A0A8J3YRU9_9ACTN</name>
<keyword evidence="1" id="KW-0472">Membrane</keyword>
<keyword evidence="1" id="KW-1133">Transmembrane helix</keyword>
<dbReference type="AlphaFoldDB" id="A0A8J3YRU9"/>